<dbReference type="GO" id="GO:0065002">
    <property type="term" value="P:intracellular protein transmembrane transport"/>
    <property type="evidence" value="ECO:0007669"/>
    <property type="project" value="TreeGrafter"/>
</dbReference>
<keyword evidence="5" id="KW-0811">Translocation</keyword>
<feature type="transmembrane region" description="Helical" evidence="5">
    <location>
        <begin position="89"/>
        <end position="109"/>
    </location>
</feature>
<dbReference type="HAMAP" id="MF_00902">
    <property type="entry name" value="TatC"/>
    <property type="match status" value="1"/>
</dbReference>
<dbReference type="AlphaFoldDB" id="A0A419V0F5"/>
<keyword evidence="5" id="KW-1003">Cell membrane</keyword>
<sequence>MMTMKRSQRNPNKKPAKPSNQQKPPLIEEEMTLYDHLGELRRRIILVGSVFLAAMIIGLIIAPRVIEYLQNIPAAEDFPMNVFSLTDPVMLYMNFAFVIGLILVFPLLLHQLWAFVAPGLLENERKATLSYIPIATFLFFGGLAFAYFILFPNVLRFLSSLTERLGLTEQYGVNDYFSFLFQLTLPFGLLFQLPVVVMFLTRLGMITPAWLRKVRKYAYFVLLVVAGFITPPEIVSHLMVTVPLLLLYEISIIISRSTYKKVLKAEQQRMEEWALEEQKRRQEEIDKQNNG</sequence>
<dbReference type="InterPro" id="IPR002033">
    <property type="entry name" value="TatC"/>
</dbReference>
<dbReference type="PRINTS" id="PR01840">
    <property type="entry name" value="TATCFAMILY"/>
</dbReference>
<evidence type="ECO:0000313" key="8">
    <source>
        <dbReference type="Proteomes" id="UP000285120"/>
    </source>
</evidence>
<name>A0A419V0F5_9BACL</name>
<keyword evidence="2 5" id="KW-0812">Transmembrane</keyword>
<keyword evidence="8" id="KW-1185">Reference proteome</keyword>
<keyword evidence="5" id="KW-0813">Transport</keyword>
<gene>
    <name evidence="5" type="primary">tatC</name>
    <name evidence="7" type="ORF">ATL39_2814</name>
</gene>
<evidence type="ECO:0000256" key="1">
    <source>
        <dbReference type="ARBA" id="ARBA00004141"/>
    </source>
</evidence>
<dbReference type="GO" id="GO:0009977">
    <property type="term" value="F:proton motive force dependent protein transmembrane transporter activity"/>
    <property type="evidence" value="ECO:0007669"/>
    <property type="project" value="TreeGrafter"/>
</dbReference>
<proteinExistence type="inferred from homology"/>
<comment type="caution">
    <text evidence="5">Lacks conserved residue(s) required for the propagation of feature annotation.</text>
</comment>
<dbReference type="GO" id="GO:0043953">
    <property type="term" value="P:protein transport by the Tat complex"/>
    <property type="evidence" value="ECO:0007669"/>
    <property type="project" value="UniProtKB-UniRule"/>
</dbReference>
<feature type="transmembrane region" description="Helical" evidence="5">
    <location>
        <begin position="129"/>
        <end position="150"/>
    </location>
</feature>
<organism evidence="7 8">
    <name type="scientific">Sinobaca qinghaiensis</name>
    <dbReference type="NCBI Taxonomy" id="342944"/>
    <lineage>
        <taxon>Bacteria</taxon>
        <taxon>Bacillati</taxon>
        <taxon>Bacillota</taxon>
        <taxon>Bacilli</taxon>
        <taxon>Bacillales</taxon>
        <taxon>Sporolactobacillaceae</taxon>
        <taxon>Sinobaca</taxon>
    </lineage>
</organism>
<feature type="transmembrane region" description="Helical" evidence="5">
    <location>
        <begin position="179"/>
        <end position="205"/>
    </location>
</feature>
<dbReference type="Pfam" id="PF00902">
    <property type="entry name" value="TatC"/>
    <property type="match status" value="1"/>
</dbReference>
<comment type="function">
    <text evidence="5">Part of the twin-arginine translocation (Tat) system that transports large folded proteins containing a characteristic twin-arginine motif in their signal peptide across membranes.</text>
</comment>
<feature type="transmembrane region" description="Helical" evidence="5">
    <location>
        <begin position="217"/>
        <end position="234"/>
    </location>
</feature>
<dbReference type="NCBIfam" id="TIGR00945">
    <property type="entry name" value="tatC"/>
    <property type="match status" value="1"/>
</dbReference>
<dbReference type="PANTHER" id="PTHR30371">
    <property type="entry name" value="SEC-INDEPENDENT PROTEIN TRANSLOCASE PROTEIN TATC"/>
    <property type="match status" value="1"/>
</dbReference>
<feature type="transmembrane region" description="Helical" evidence="5">
    <location>
        <begin position="44"/>
        <end position="66"/>
    </location>
</feature>
<feature type="compositionally biased region" description="Basic residues" evidence="6">
    <location>
        <begin position="1"/>
        <end position="16"/>
    </location>
</feature>
<dbReference type="PANTHER" id="PTHR30371:SF0">
    <property type="entry name" value="SEC-INDEPENDENT PROTEIN TRANSLOCASE PROTEIN TATC, CHLOROPLASTIC-RELATED"/>
    <property type="match status" value="1"/>
</dbReference>
<accession>A0A419V0F5</accession>
<evidence type="ECO:0000313" key="7">
    <source>
        <dbReference type="EMBL" id="RKD71417.1"/>
    </source>
</evidence>
<reference evidence="7 8" key="1">
    <citation type="submission" date="2018-09" db="EMBL/GenBank/DDBJ databases">
        <title>Genomic Encyclopedia of Archaeal and Bacterial Type Strains, Phase II (KMG-II): from individual species to whole genera.</title>
        <authorList>
            <person name="Goeker M."/>
        </authorList>
    </citation>
    <scope>NUCLEOTIDE SEQUENCE [LARGE SCALE GENOMIC DNA]</scope>
    <source>
        <strain evidence="7 8">DSM 17008</strain>
    </source>
</reference>
<protein>
    <recommendedName>
        <fullName evidence="5">Sec-independent protein translocase protein TatC</fullName>
    </recommendedName>
</protein>
<dbReference type="PROSITE" id="PS01218">
    <property type="entry name" value="TATC"/>
    <property type="match status" value="1"/>
</dbReference>
<comment type="caution">
    <text evidence="7">The sequence shown here is derived from an EMBL/GenBank/DDBJ whole genome shotgun (WGS) entry which is preliminary data.</text>
</comment>
<comment type="similarity">
    <text evidence="5">Belongs to the TatC family.</text>
</comment>
<dbReference type="Proteomes" id="UP000285120">
    <property type="component" value="Unassembled WGS sequence"/>
</dbReference>
<comment type="subunit">
    <text evidence="5">Forms a complex with TatA.</text>
</comment>
<evidence type="ECO:0000256" key="3">
    <source>
        <dbReference type="ARBA" id="ARBA00022989"/>
    </source>
</evidence>
<keyword evidence="4 5" id="KW-0472">Membrane</keyword>
<dbReference type="EMBL" id="RAPK01000010">
    <property type="protein sequence ID" value="RKD71417.1"/>
    <property type="molecule type" value="Genomic_DNA"/>
</dbReference>
<dbReference type="InterPro" id="IPR019820">
    <property type="entry name" value="Sec-indep_translocase_CS"/>
</dbReference>
<keyword evidence="3 5" id="KW-1133">Transmembrane helix</keyword>
<feature type="region of interest" description="Disordered" evidence="6">
    <location>
        <begin position="1"/>
        <end position="23"/>
    </location>
</feature>
<keyword evidence="5" id="KW-0653">Protein transport</keyword>
<comment type="subcellular location">
    <subcellularLocation>
        <location evidence="5">Cell membrane</location>
        <topology evidence="5">Multi-pass membrane protein</topology>
    </subcellularLocation>
    <subcellularLocation>
        <location evidence="1">Membrane</location>
        <topology evidence="1">Multi-pass membrane protein</topology>
    </subcellularLocation>
</comment>
<evidence type="ECO:0000256" key="5">
    <source>
        <dbReference type="HAMAP-Rule" id="MF_00902"/>
    </source>
</evidence>
<evidence type="ECO:0000256" key="2">
    <source>
        <dbReference type="ARBA" id="ARBA00022692"/>
    </source>
</evidence>
<evidence type="ECO:0000256" key="6">
    <source>
        <dbReference type="SAM" id="MobiDB-lite"/>
    </source>
</evidence>
<evidence type="ECO:0000256" key="4">
    <source>
        <dbReference type="ARBA" id="ARBA00023136"/>
    </source>
</evidence>
<dbReference type="GO" id="GO:0033281">
    <property type="term" value="C:TAT protein transport complex"/>
    <property type="evidence" value="ECO:0007669"/>
    <property type="project" value="UniProtKB-UniRule"/>
</dbReference>